<dbReference type="AlphaFoldDB" id="A0AAV5GI51"/>
<proteinExistence type="predicted"/>
<comment type="caution">
    <text evidence="1">The sequence shown here is derived from an EMBL/GenBank/DDBJ whole genome shotgun (WGS) entry which is preliminary data.</text>
</comment>
<reference evidence="1 2" key="1">
    <citation type="submission" date="2021-12" db="EMBL/GenBank/DDBJ databases">
        <title>High titer production of polyol ester of fatty acids by Rhodotorula paludigena BS15 towards product separation-free biomass refinery.</title>
        <authorList>
            <person name="Mano J."/>
            <person name="Ono H."/>
            <person name="Tanaka T."/>
            <person name="Naito K."/>
            <person name="Sushida H."/>
            <person name="Ike M."/>
            <person name="Tokuyasu K."/>
            <person name="Kitaoka M."/>
        </authorList>
    </citation>
    <scope>NUCLEOTIDE SEQUENCE [LARGE SCALE GENOMIC DNA]</scope>
    <source>
        <strain evidence="1 2">BS15</strain>
    </source>
</reference>
<gene>
    <name evidence="1" type="ORF">Rhopal_002581-T1</name>
</gene>
<evidence type="ECO:0000313" key="2">
    <source>
        <dbReference type="Proteomes" id="UP001342314"/>
    </source>
</evidence>
<sequence length="88" mass="9140">MAPAQSSRAPFDARAAAELLQRAFQAELDAVHRPPQPGQPSAEVYKPKMPAAGGAWGSGAAVPKPGAMADGRPFLEVLAASFDKAKQQ</sequence>
<dbReference type="EMBL" id="BQKY01000005">
    <property type="protein sequence ID" value="GJN89594.1"/>
    <property type="molecule type" value="Genomic_DNA"/>
</dbReference>
<protein>
    <submittedName>
        <fullName evidence="1">Uncharacterized protein</fullName>
    </submittedName>
</protein>
<organism evidence="1 2">
    <name type="scientific">Rhodotorula paludigena</name>
    <dbReference type="NCBI Taxonomy" id="86838"/>
    <lineage>
        <taxon>Eukaryota</taxon>
        <taxon>Fungi</taxon>
        <taxon>Dikarya</taxon>
        <taxon>Basidiomycota</taxon>
        <taxon>Pucciniomycotina</taxon>
        <taxon>Microbotryomycetes</taxon>
        <taxon>Sporidiobolales</taxon>
        <taxon>Sporidiobolaceae</taxon>
        <taxon>Rhodotorula</taxon>
    </lineage>
</organism>
<name>A0AAV5GI51_9BASI</name>
<accession>A0AAV5GI51</accession>
<keyword evidence="2" id="KW-1185">Reference proteome</keyword>
<dbReference type="Proteomes" id="UP001342314">
    <property type="component" value="Unassembled WGS sequence"/>
</dbReference>
<evidence type="ECO:0000313" key="1">
    <source>
        <dbReference type="EMBL" id="GJN89594.1"/>
    </source>
</evidence>